<gene>
    <name evidence="10" type="ORF">A2519_21295</name>
</gene>
<evidence type="ECO:0000256" key="1">
    <source>
        <dbReference type="ARBA" id="ARBA00004651"/>
    </source>
</evidence>
<keyword evidence="5 7" id="KW-0472">Membrane</keyword>
<comment type="similarity">
    <text evidence="6">Belongs to the ABC-4 integral membrane protein family.</text>
</comment>
<protein>
    <recommendedName>
        <fullName evidence="12">ABC transporter permease</fullName>
    </recommendedName>
</protein>
<dbReference type="InterPro" id="IPR050250">
    <property type="entry name" value="Macrolide_Exporter_MacB"/>
</dbReference>
<evidence type="ECO:0000259" key="8">
    <source>
        <dbReference type="Pfam" id="PF02687"/>
    </source>
</evidence>
<sequence length="435" mass="48107">MPKTRMARYAAAALTFARWSYVGVHTGFIEMRSHVLRSILSAIGILFGVFVMVAMLSLIGGLNTFLNKRMGEWMGSVFIEKINEPPKEKLAEFSRSRGLTFSDGIFLQDSVPSVRTVYKSIERFDQLLTIGGQTRAHFMGVDSQTLAKQFTMDIELDIKEGRMLDASDFSDGSLVCMVSSFIAEDITRKLETSGKTAGDIIGSSIYFKNQRFRIIGVFGPKKADVKRWWMRNNVYVPLVAMQKYVSGYNPDPGHLWLQVDDPLLMDKQLDDVVSNLIARHRGVEDFEYRKPDNLKEFISMMGNVSLIMGIIAAISLLAGGLGIMNVMLSSISERIREIGIRKALGASTVQIFVQFIAETSTLCFIGGTIGALFGCVPMLIGDAIEKATGGVINPTLLPQYILAMVVVIASMGVIFGLYPAVKASRMNPIDALRYE</sequence>
<keyword evidence="3 7" id="KW-0812">Transmembrane</keyword>
<keyword evidence="2" id="KW-1003">Cell membrane</keyword>
<dbReference type="GO" id="GO:0005886">
    <property type="term" value="C:plasma membrane"/>
    <property type="evidence" value="ECO:0007669"/>
    <property type="project" value="UniProtKB-SubCell"/>
</dbReference>
<feature type="transmembrane region" description="Helical" evidence="7">
    <location>
        <begin position="306"/>
        <end position="328"/>
    </location>
</feature>
<evidence type="ECO:0000256" key="7">
    <source>
        <dbReference type="SAM" id="Phobius"/>
    </source>
</evidence>
<dbReference type="EMBL" id="MFYX01000098">
    <property type="protein sequence ID" value="OGK03030.1"/>
    <property type="molecule type" value="Genomic_DNA"/>
</dbReference>
<name>A0A1F7F8P8_UNCRA</name>
<dbReference type="PANTHER" id="PTHR30572:SF4">
    <property type="entry name" value="ABC TRANSPORTER PERMEASE YTRF"/>
    <property type="match status" value="1"/>
</dbReference>
<accession>A0A1F7F8P8</accession>
<feature type="transmembrane region" description="Helical" evidence="7">
    <location>
        <begin position="400"/>
        <end position="421"/>
    </location>
</feature>
<comment type="subcellular location">
    <subcellularLocation>
        <location evidence="1">Cell membrane</location>
        <topology evidence="1">Multi-pass membrane protein</topology>
    </subcellularLocation>
</comment>
<feature type="transmembrane region" description="Helical" evidence="7">
    <location>
        <begin position="349"/>
        <end position="380"/>
    </location>
</feature>
<dbReference type="InterPro" id="IPR025857">
    <property type="entry name" value="MacB_PCD"/>
</dbReference>
<dbReference type="PANTHER" id="PTHR30572">
    <property type="entry name" value="MEMBRANE COMPONENT OF TRANSPORTER-RELATED"/>
    <property type="match status" value="1"/>
</dbReference>
<evidence type="ECO:0000256" key="6">
    <source>
        <dbReference type="ARBA" id="ARBA00038076"/>
    </source>
</evidence>
<evidence type="ECO:0000256" key="4">
    <source>
        <dbReference type="ARBA" id="ARBA00022989"/>
    </source>
</evidence>
<evidence type="ECO:0000256" key="5">
    <source>
        <dbReference type="ARBA" id="ARBA00023136"/>
    </source>
</evidence>
<keyword evidence="4 7" id="KW-1133">Transmembrane helix</keyword>
<evidence type="ECO:0000313" key="10">
    <source>
        <dbReference type="EMBL" id="OGK03030.1"/>
    </source>
</evidence>
<dbReference type="Proteomes" id="UP000179243">
    <property type="component" value="Unassembled WGS sequence"/>
</dbReference>
<dbReference type="InterPro" id="IPR003838">
    <property type="entry name" value="ABC3_permease_C"/>
</dbReference>
<proteinExistence type="inferred from homology"/>
<reference evidence="10 11" key="1">
    <citation type="journal article" date="2016" name="Nat. Commun.">
        <title>Thousands of microbial genomes shed light on interconnected biogeochemical processes in an aquifer system.</title>
        <authorList>
            <person name="Anantharaman K."/>
            <person name="Brown C.T."/>
            <person name="Hug L.A."/>
            <person name="Sharon I."/>
            <person name="Castelle C.J."/>
            <person name="Probst A.J."/>
            <person name="Thomas B.C."/>
            <person name="Singh A."/>
            <person name="Wilkins M.J."/>
            <person name="Karaoz U."/>
            <person name="Brodie E.L."/>
            <person name="Williams K.H."/>
            <person name="Hubbard S.S."/>
            <person name="Banfield J.F."/>
        </authorList>
    </citation>
    <scope>NUCLEOTIDE SEQUENCE [LARGE SCALE GENOMIC DNA]</scope>
</reference>
<feature type="domain" description="MacB-like periplasmic core" evidence="9">
    <location>
        <begin position="38"/>
        <end position="263"/>
    </location>
</feature>
<dbReference type="AlphaFoldDB" id="A0A1F7F8P8"/>
<evidence type="ECO:0008006" key="12">
    <source>
        <dbReference type="Google" id="ProtNLM"/>
    </source>
</evidence>
<comment type="caution">
    <text evidence="10">The sequence shown here is derived from an EMBL/GenBank/DDBJ whole genome shotgun (WGS) entry which is preliminary data.</text>
</comment>
<dbReference type="Pfam" id="PF02687">
    <property type="entry name" value="FtsX"/>
    <property type="match status" value="1"/>
</dbReference>
<dbReference type="Pfam" id="PF12704">
    <property type="entry name" value="MacB_PCD"/>
    <property type="match status" value="1"/>
</dbReference>
<feature type="transmembrane region" description="Helical" evidence="7">
    <location>
        <begin position="39"/>
        <end position="62"/>
    </location>
</feature>
<organism evidence="10 11">
    <name type="scientific">Candidatus Raymondbacteria bacterium RIFOXYD12_FULL_49_13</name>
    <dbReference type="NCBI Taxonomy" id="1817890"/>
    <lineage>
        <taxon>Bacteria</taxon>
        <taxon>Raymondiibacteriota</taxon>
    </lineage>
</organism>
<evidence type="ECO:0000256" key="2">
    <source>
        <dbReference type="ARBA" id="ARBA00022475"/>
    </source>
</evidence>
<feature type="domain" description="ABC3 transporter permease C-terminal" evidence="8">
    <location>
        <begin position="310"/>
        <end position="428"/>
    </location>
</feature>
<dbReference type="GO" id="GO:0022857">
    <property type="term" value="F:transmembrane transporter activity"/>
    <property type="evidence" value="ECO:0007669"/>
    <property type="project" value="TreeGrafter"/>
</dbReference>
<evidence type="ECO:0000313" key="11">
    <source>
        <dbReference type="Proteomes" id="UP000179243"/>
    </source>
</evidence>
<evidence type="ECO:0000259" key="9">
    <source>
        <dbReference type="Pfam" id="PF12704"/>
    </source>
</evidence>
<evidence type="ECO:0000256" key="3">
    <source>
        <dbReference type="ARBA" id="ARBA00022692"/>
    </source>
</evidence>